<dbReference type="InterPro" id="IPR011322">
    <property type="entry name" value="N-reg_PII-like_a/b"/>
</dbReference>
<keyword evidence="3" id="KW-1185">Reference proteome</keyword>
<organism evidence="2 3">
    <name type="scientific">Oceanococcus atlanticus</name>
    <dbReference type="NCBI Taxonomy" id="1317117"/>
    <lineage>
        <taxon>Bacteria</taxon>
        <taxon>Pseudomonadati</taxon>
        <taxon>Pseudomonadota</taxon>
        <taxon>Gammaproteobacteria</taxon>
        <taxon>Chromatiales</taxon>
        <taxon>Oceanococcaceae</taxon>
        <taxon>Oceanococcus</taxon>
    </lineage>
</organism>
<dbReference type="STRING" id="1317117.ATO7_10097"/>
<evidence type="ECO:0000313" key="2">
    <source>
        <dbReference type="EMBL" id="ORE87385.1"/>
    </source>
</evidence>
<dbReference type="GO" id="GO:0005507">
    <property type="term" value="F:copper ion binding"/>
    <property type="evidence" value="ECO:0007669"/>
    <property type="project" value="TreeGrafter"/>
</dbReference>
<comment type="similarity">
    <text evidence="1">Belongs to the CutA family.</text>
</comment>
<evidence type="ECO:0000256" key="1">
    <source>
        <dbReference type="ARBA" id="ARBA00010169"/>
    </source>
</evidence>
<evidence type="ECO:0000313" key="3">
    <source>
        <dbReference type="Proteomes" id="UP000192342"/>
    </source>
</evidence>
<gene>
    <name evidence="2" type="ORF">ATO7_10097</name>
</gene>
<dbReference type="Pfam" id="PF03091">
    <property type="entry name" value="CutA1"/>
    <property type="match status" value="1"/>
</dbReference>
<name>A0A1Y1SEG0_9GAMM</name>
<dbReference type="EMBL" id="AQQV01000002">
    <property type="protein sequence ID" value="ORE87385.1"/>
    <property type="molecule type" value="Genomic_DNA"/>
</dbReference>
<dbReference type="PANTHER" id="PTHR23419">
    <property type="entry name" value="DIVALENT CATION TOLERANCE CUTA-RELATED"/>
    <property type="match status" value="1"/>
</dbReference>
<dbReference type="Proteomes" id="UP000192342">
    <property type="component" value="Unassembled WGS sequence"/>
</dbReference>
<dbReference type="AlphaFoldDB" id="A0A1Y1SEG0"/>
<dbReference type="InterPro" id="IPR015867">
    <property type="entry name" value="N-reg_PII/ATP_PRibTrfase_C"/>
</dbReference>
<sequence>MAMSVSPSPDTLQLVLCTCPQSEARDLAQSLVSQRLAACVNILPSVSSVYRWDEQVVAEDEALLIIKTCADQREALFTQLAELHPYAVPEIISLPAGSVWPGYQAWVRDETRPLP</sequence>
<dbReference type="InterPro" id="IPR004323">
    <property type="entry name" value="Ion_tolerance_CutA"/>
</dbReference>
<dbReference type="Gene3D" id="3.30.70.120">
    <property type="match status" value="1"/>
</dbReference>
<comment type="caution">
    <text evidence="2">The sequence shown here is derived from an EMBL/GenBank/DDBJ whole genome shotgun (WGS) entry which is preliminary data.</text>
</comment>
<protein>
    <submittedName>
        <fullName evidence="2">Periplasmic divalent cation tolerance protein</fullName>
    </submittedName>
</protein>
<proteinExistence type="inferred from homology"/>
<dbReference type="GO" id="GO:0010038">
    <property type="term" value="P:response to metal ion"/>
    <property type="evidence" value="ECO:0007669"/>
    <property type="project" value="InterPro"/>
</dbReference>
<dbReference type="PANTHER" id="PTHR23419:SF8">
    <property type="entry name" value="FI09726P"/>
    <property type="match status" value="1"/>
</dbReference>
<accession>A0A1Y1SEG0</accession>
<dbReference type="SUPFAM" id="SSF54913">
    <property type="entry name" value="GlnB-like"/>
    <property type="match status" value="1"/>
</dbReference>
<reference evidence="2 3" key="1">
    <citation type="submission" date="2013-04" db="EMBL/GenBank/DDBJ databases">
        <title>Oceanococcus atlanticus 22II-S10r2 Genome Sequencing.</title>
        <authorList>
            <person name="Lai Q."/>
            <person name="Li G."/>
            <person name="Shao Z."/>
        </authorList>
    </citation>
    <scope>NUCLEOTIDE SEQUENCE [LARGE SCALE GENOMIC DNA]</scope>
    <source>
        <strain evidence="2 3">22II-S10r2</strain>
    </source>
</reference>